<reference evidence="1 2" key="1">
    <citation type="journal article" date="2019" name="Commun. Biol.">
        <title>The bagworm genome reveals a unique fibroin gene that provides high tensile strength.</title>
        <authorList>
            <person name="Kono N."/>
            <person name="Nakamura H."/>
            <person name="Ohtoshi R."/>
            <person name="Tomita M."/>
            <person name="Numata K."/>
            <person name="Arakawa K."/>
        </authorList>
    </citation>
    <scope>NUCLEOTIDE SEQUENCE [LARGE SCALE GENOMIC DNA]</scope>
</reference>
<sequence length="177" mass="19886">MYQRSPPAPPHSAARLTFTRRHTESLYLDTTIISPFNIHEGKYILYRLNVRSARPGPPLAPRKPGRCARVFKSETKLNPKPSAGVAPAPPHPRGRTKRLIWEIVPRPNRKDNAQKGCVGVCVCVMRAIIGDVYGDVRTEKCDRSEQFATDTWNISLVMCGVDGGGGRRPRPVTRYRR</sequence>
<proteinExistence type="predicted"/>
<accession>A0A4C1T5A7</accession>
<dbReference type="Proteomes" id="UP000299102">
    <property type="component" value="Unassembled WGS sequence"/>
</dbReference>
<evidence type="ECO:0000313" key="2">
    <source>
        <dbReference type="Proteomes" id="UP000299102"/>
    </source>
</evidence>
<protein>
    <submittedName>
        <fullName evidence="1">Uncharacterized protein</fullName>
    </submittedName>
</protein>
<comment type="caution">
    <text evidence="1">The sequence shown here is derived from an EMBL/GenBank/DDBJ whole genome shotgun (WGS) entry which is preliminary data.</text>
</comment>
<keyword evidence="2" id="KW-1185">Reference proteome</keyword>
<gene>
    <name evidence="1" type="ORF">EVAR_7251_1</name>
</gene>
<name>A0A4C1T5A7_EUMVA</name>
<evidence type="ECO:0000313" key="1">
    <source>
        <dbReference type="EMBL" id="GBP08647.1"/>
    </source>
</evidence>
<dbReference type="EMBL" id="BGZK01000032">
    <property type="protein sequence ID" value="GBP08647.1"/>
    <property type="molecule type" value="Genomic_DNA"/>
</dbReference>
<dbReference type="AlphaFoldDB" id="A0A4C1T5A7"/>
<organism evidence="1 2">
    <name type="scientific">Eumeta variegata</name>
    <name type="common">Bagworm moth</name>
    <name type="synonym">Eumeta japonica</name>
    <dbReference type="NCBI Taxonomy" id="151549"/>
    <lineage>
        <taxon>Eukaryota</taxon>
        <taxon>Metazoa</taxon>
        <taxon>Ecdysozoa</taxon>
        <taxon>Arthropoda</taxon>
        <taxon>Hexapoda</taxon>
        <taxon>Insecta</taxon>
        <taxon>Pterygota</taxon>
        <taxon>Neoptera</taxon>
        <taxon>Endopterygota</taxon>
        <taxon>Lepidoptera</taxon>
        <taxon>Glossata</taxon>
        <taxon>Ditrysia</taxon>
        <taxon>Tineoidea</taxon>
        <taxon>Psychidae</taxon>
        <taxon>Oiketicinae</taxon>
        <taxon>Eumeta</taxon>
    </lineage>
</organism>